<comment type="caution">
    <text evidence="2">The sequence shown here is derived from an EMBL/GenBank/DDBJ whole genome shotgun (WGS) entry which is preliminary data.</text>
</comment>
<accession>W7TQM8</accession>
<dbReference type="Proteomes" id="UP000019335">
    <property type="component" value="Chromosome 10"/>
</dbReference>
<evidence type="ECO:0000313" key="3">
    <source>
        <dbReference type="Proteomes" id="UP000019335"/>
    </source>
</evidence>
<protein>
    <submittedName>
        <fullName evidence="2">Uncharacterized protein</fullName>
    </submittedName>
</protein>
<feature type="compositionally biased region" description="Low complexity" evidence="1">
    <location>
        <begin position="88"/>
        <end position="98"/>
    </location>
</feature>
<dbReference type="EMBL" id="AZIL01000830">
    <property type="protein sequence ID" value="EWM25848.1"/>
    <property type="molecule type" value="Genomic_DNA"/>
</dbReference>
<dbReference type="AlphaFoldDB" id="W7TQM8"/>
<proteinExistence type="predicted"/>
<gene>
    <name evidence="2" type="ORF">Naga_100021g69</name>
</gene>
<evidence type="ECO:0000313" key="2">
    <source>
        <dbReference type="EMBL" id="EWM25848.1"/>
    </source>
</evidence>
<sequence length="343" mass="38294">MQAMPTLRRTCFLIVMISSLGSKSMGFLRRPLPFHSQKVYVERFHSLIPGQDLRNTRLMRTILNDEVRDIGTGRQLFSAKEENKAFPSHLSSSSGRSPTSDRRLRLPKEYERPKAQKPVSFAHVAARPREMGELEVVAATFMLFLARILDPFVNPAPVQNYSLLICDIALLISFRTVEDMVLTPFPSINAAASSDVLKNGLIAYADPISAVSHIFFVISDGLTLGCFWLAAILLGRAQAVEHDVGSSYALSTWATVRTWLSLVNIRLGVLFLHVSLEVSFTALDHQDALSWTLIPSTHAGMHAVSCSTNPYLKSSFIGFFFPIFYHRHYGSKRESTSSISSQR</sequence>
<organism evidence="2 3">
    <name type="scientific">Nannochloropsis gaditana</name>
    <dbReference type="NCBI Taxonomy" id="72520"/>
    <lineage>
        <taxon>Eukaryota</taxon>
        <taxon>Sar</taxon>
        <taxon>Stramenopiles</taxon>
        <taxon>Ochrophyta</taxon>
        <taxon>Eustigmatophyceae</taxon>
        <taxon>Eustigmatales</taxon>
        <taxon>Monodopsidaceae</taxon>
        <taxon>Nannochloropsis</taxon>
    </lineage>
</organism>
<evidence type="ECO:0000256" key="1">
    <source>
        <dbReference type="SAM" id="MobiDB-lite"/>
    </source>
</evidence>
<dbReference type="OrthoDB" id="10325133at2759"/>
<reference evidence="2 3" key="1">
    <citation type="journal article" date="2014" name="Mol. Plant">
        <title>Chromosome Scale Genome Assembly and Transcriptome Profiling of Nannochloropsis gaditana in Nitrogen Depletion.</title>
        <authorList>
            <person name="Corteggiani Carpinelli E."/>
            <person name="Telatin A."/>
            <person name="Vitulo N."/>
            <person name="Forcato C."/>
            <person name="D'Angelo M."/>
            <person name="Schiavon R."/>
            <person name="Vezzi A."/>
            <person name="Giacometti G.M."/>
            <person name="Morosinotto T."/>
            <person name="Valle G."/>
        </authorList>
    </citation>
    <scope>NUCLEOTIDE SEQUENCE [LARGE SCALE GENOMIC DNA]</scope>
    <source>
        <strain evidence="2 3">B-31</strain>
    </source>
</reference>
<name>W7TQM8_9STRA</name>
<keyword evidence="3" id="KW-1185">Reference proteome</keyword>
<feature type="region of interest" description="Disordered" evidence="1">
    <location>
        <begin position="81"/>
        <end position="103"/>
    </location>
</feature>